<sequence length="776" mass="86239">MVKCSHTRRTGVVSFLLQIPTSTGDGYRRIRKSTDSTVSSGSLQQDIDVTRSVEDDVLPETAVLGRNLGWSSAYIIIISRVIGSGIFATPGAIVSSVGSIGLSLLLWVAGAMISWCGLAVSLEYGCMLPRSGGEKVYLEFTYRRPRFLASTLVAVNAILLGFTASNCIVFGEYILFALGIEPDPLRVRLLAVSLMTAITIMHGCFLRTGIFVQNLLGWVKIGLVVFMVFTSIAVVISGSVYKPSSGQTLHGVSDLRPAGFPTTWAGLWEGSVWNWGIVSTALFKIFYSYAGLQNVNNVLNEVRDPVRTLRSAATTALVTACLLYFLVNVAYFLVVPLDEIKESGELIAALFFERIFGPTFGRVFLPVAVAISAAGNVIVVTFALARLNQEIARQGFLPFGDFLSSSRPFGAPLGGLIVHYIPSVVVISIPAQNIYSFILNVEGYPAQFFVLATSFGLIWLRTERPDLKRPYKAFLPAVWFRILLSLALIVAPFVPHEGESGSDHFIIFALVYWLFLAVLLPKWGHYRLEEGTDTFMSRPFVAVNTLVTDISGNEDKYNLDSHGFQIYRHESKEKEFIDTDKIKREYYPETEQLLKDATGASRIFIFDHTIRRPLTNNPAAEVAGNTALRTPVRRVHIDQSYAASIDRVSHHLPDEAEQLLQKRFQIINVWRPIKTVYKDPLGVVDAHSVPESDLLGAALIYPNRKGETYLVKPNPAHKWFFKYAQRPDEVTLIKCFDTLEAPGIARRVPHSAFTDPAEEDKDERQSIEVRALVFYD</sequence>
<dbReference type="GO" id="GO:0015179">
    <property type="term" value="F:L-amino acid transmembrane transporter activity"/>
    <property type="evidence" value="ECO:0007669"/>
    <property type="project" value="TreeGrafter"/>
</dbReference>
<feature type="transmembrane region" description="Helical" evidence="6">
    <location>
        <begin position="363"/>
        <end position="388"/>
    </location>
</feature>
<dbReference type="Gene3D" id="1.20.1740.10">
    <property type="entry name" value="Amino acid/polyamine transporter I"/>
    <property type="match status" value="1"/>
</dbReference>
<feature type="transmembrane region" description="Helical" evidence="6">
    <location>
        <begin position="473"/>
        <end position="493"/>
    </location>
</feature>
<dbReference type="InterPro" id="IPR044053">
    <property type="entry name" value="AsaB-like"/>
</dbReference>
<evidence type="ECO:0000256" key="6">
    <source>
        <dbReference type="SAM" id="Phobius"/>
    </source>
</evidence>
<evidence type="ECO:0000256" key="4">
    <source>
        <dbReference type="ARBA" id="ARBA00023136"/>
    </source>
</evidence>
<comment type="caution">
    <text evidence="7">The sequence shown here is derived from an EMBL/GenBank/DDBJ whole genome shotgun (WGS) entry which is preliminary data.</text>
</comment>
<feature type="transmembrane region" description="Helical" evidence="6">
    <location>
        <begin position="313"/>
        <end position="334"/>
    </location>
</feature>
<keyword evidence="3 6" id="KW-1133">Transmembrane helix</keyword>
<proteinExistence type="inferred from homology"/>
<feature type="transmembrane region" description="Helical" evidence="6">
    <location>
        <begin position="272"/>
        <end position="292"/>
    </location>
</feature>
<feature type="transmembrane region" description="Helical" evidence="6">
    <location>
        <begin position="218"/>
        <end position="241"/>
    </location>
</feature>
<feature type="transmembrane region" description="Helical" evidence="6">
    <location>
        <begin position="147"/>
        <end position="175"/>
    </location>
</feature>
<dbReference type="EMBL" id="JAULSW010000006">
    <property type="protein sequence ID" value="KAK3377441.1"/>
    <property type="molecule type" value="Genomic_DNA"/>
</dbReference>
<keyword evidence="4 6" id="KW-0472">Membrane</keyword>
<evidence type="ECO:0000256" key="3">
    <source>
        <dbReference type="ARBA" id="ARBA00022989"/>
    </source>
</evidence>
<organism evidence="7 8">
    <name type="scientific">Podospora didyma</name>
    <dbReference type="NCBI Taxonomy" id="330526"/>
    <lineage>
        <taxon>Eukaryota</taxon>
        <taxon>Fungi</taxon>
        <taxon>Dikarya</taxon>
        <taxon>Ascomycota</taxon>
        <taxon>Pezizomycotina</taxon>
        <taxon>Sordariomycetes</taxon>
        <taxon>Sordariomycetidae</taxon>
        <taxon>Sordariales</taxon>
        <taxon>Podosporaceae</taxon>
        <taxon>Podospora</taxon>
    </lineage>
</organism>
<dbReference type="PANTHER" id="PTHR11785">
    <property type="entry name" value="AMINO ACID TRANSPORTER"/>
    <property type="match status" value="1"/>
</dbReference>
<dbReference type="InterPro" id="IPR050598">
    <property type="entry name" value="AminoAcid_Transporter"/>
</dbReference>
<comment type="similarity">
    <text evidence="5">Belongs to the asaB hydroxylase/desaturase family.</text>
</comment>
<keyword evidence="2 6" id="KW-0812">Transmembrane</keyword>
<dbReference type="PANTHER" id="PTHR11785:SF532">
    <property type="entry name" value="TRANSPORTER, PUTATIVE (EUROFUNG)-RELATED"/>
    <property type="match status" value="1"/>
</dbReference>
<evidence type="ECO:0000313" key="7">
    <source>
        <dbReference type="EMBL" id="KAK3377441.1"/>
    </source>
</evidence>
<dbReference type="AlphaFoldDB" id="A0AAE0NB44"/>
<reference evidence="7" key="2">
    <citation type="submission" date="2023-06" db="EMBL/GenBank/DDBJ databases">
        <authorList>
            <consortium name="Lawrence Berkeley National Laboratory"/>
            <person name="Haridas S."/>
            <person name="Hensen N."/>
            <person name="Bonometti L."/>
            <person name="Westerberg I."/>
            <person name="Brannstrom I.O."/>
            <person name="Guillou S."/>
            <person name="Cros-Aarteil S."/>
            <person name="Calhoun S."/>
            <person name="Kuo A."/>
            <person name="Mondo S."/>
            <person name="Pangilinan J."/>
            <person name="Riley R."/>
            <person name="LaButti K."/>
            <person name="Andreopoulos B."/>
            <person name="Lipzen A."/>
            <person name="Chen C."/>
            <person name="Yanf M."/>
            <person name="Daum C."/>
            <person name="Ng V."/>
            <person name="Clum A."/>
            <person name="Steindorff A."/>
            <person name="Ohm R."/>
            <person name="Martin F."/>
            <person name="Silar P."/>
            <person name="Natvig D."/>
            <person name="Lalanne C."/>
            <person name="Gautier V."/>
            <person name="Ament-velasquez S.L."/>
            <person name="Kruys A."/>
            <person name="Hutchinson M.I."/>
            <person name="Powell A.J."/>
            <person name="Barry K."/>
            <person name="Miller A.N."/>
            <person name="Grigoriev I.V."/>
            <person name="Debuchy R."/>
            <person name="Gladieux P."/>
            <person name="Thoren M.H."/>
            <person name="Johannesson H."/>
        </authorList>
    </citation>
    <scope>NUCLEOTIDE SEQUENCE</scope>
    <source>
        <strain evidence="7">CBS 232.78</strain>
    </source>
</reference>
<dbReference type="GO" id="GO:0016020">
    <property type="term" value="C:membrane"/>
    <property type="evidence" value="ECO:0007669"/>
    <property type="project" value="UniProtKB-SubCell"/>
</dbReference>
<feature type="transmembrane region" description="Helical" evidence="6">
    <location>
        <begin position="104"/>
        <end position="126"/>
    </location>
</feature>
<dbReference type="Pfam" id="PF13520">
    <property type="entry name" value="AA_permease_2"/>
    <property type="match status" value="1"/>
</dbReference>
<feature type="transmembrane region" description="Helical" evidence="6">
    <location>
        <begin position="409"/>
        <end position="431"/>
    </location>
</feature>
<dbReference type="GO" id="GO:0016491">
    <property type="term" value="F:oxidoreductase activity"/>
    <property type="evidence" value="ECO:0007669"/>
    <property type="project" value="InterPro"/>
</dbReference>
<evidence type="ECO:0000256" key="5">
    <source>
        <dbReference type="ARBA" id="ARBA00023604"/>
    </source>
</evidence>
<accession>A0AAE0NB44</accession>
<keyword evidence="8" id="KW-1185">Reference proteome</keyword>
<evidence type="ECO:0000256" key="2">
    <source>
        <dbReference type="ARBA" id="ARBA00022692"/>
    </source>
</evidence>
<dbReference type="Proteomes" id="UP001285441">
    <property type="component" value="Unassembled WGS sequence"/>
</dbReference>
<feature type="transmembrane region" description="Helical" evidence="6">
    <location>
        <begin position="73"/>
        <end position="98"/>
    </location>
</feature>
<gene>
    <name evidence="7" type="ORF">B0H63DRAFT_495441</name>
</gene>
<dbReference type="NCBIfam" id="NF041278">
    <property type="entry name" value="CmcJ_NvfI_EfuI"/>
    <property type="match status" value="1"/>
</dbReference>
<feature type="transmembrane region" description="Helical" evidence="6">
    <location>
        <begin position="443"/>
        <end position="461"/>
    </location>
</feature>
<reference evidence="7" key="1">
    <citation type="journal article" date="2023" name="Mol. Phylogenet. Evol.">
        <title>Genome-scale phylogeny and comparative genomics of the fungal order Sordariales.</title>
        <authorList>
            <person name="Hensen N."/>
            <person name="Bonometti L."/>
            <person name="Westerberg I."/>
            <person name="Brannstrom I.O."/>
            <person name="Guillou S."/>
            <person name="Cros-Aarteil S."/>
            <person name="Calhoun S."/>
            <person name="Haridas S."/>
            <person name="Kuo A."/>
            <person name="Mondo S."/>
            <person name="Pangilinan J."/>
            <person name="Riley R."/>
            <person name="LaButti K."/>
            <person name="Andreopoulos B."/>
            <person name="Lipzen A."/>
            <person name="Chen C."/>
            <person name="Yan M."/>
            <person name="Daum C."/>
            <person name="Ng V."/>
            <person name="Clum A."/>
            <person name="Steindorff A."/>
            <person name="Ohm R.A."/>
            <person name="Martin F."/>
            <person name="Silar P."/>
            <person name="Natvig D.O."/>
            <person name="Lalanne C."/>
            <person name="Gautier V."/>
            <person name="Ament-Velasquez S.L."/>
            <person name="Kruys A."/>
            <person name="Hutchinson M.I."/>
            <person name="Powell A.J."/>
            <person name="Barry K."/>
            <person name="Miller A.N."/>
            <person name="Grigoriev I.V."/>
            <person name="Debuchy R."/>
            <person name="Gladieux P."/>
            <person name="Hiltunen Thoren M."/>
            <person name="Johannesson H."/>
        </authorList>
    </citation>
    <scope>NUCLEOTIDE SEQUENCE</scope>
    <source>
        <strain evidence="7">CBS 232.78</strain>
    </source>
</reference>
<name>A0AAE0NB44_9PEZI</name>
<protein>
    <submittedName>
        <fullName evidence="7">Amino acid permease-domain-containing protein</fullName>
    </submittedName>
</protein>
<comment type="subcellular location">
    <subcellularLocation>
        <location evidence="1">Membrane</location>
        <topology evidence="1">Multi-pass membrane protein</topology>
    </subcellularLocation>
</comment>
<dbReference type="InterPro" id="IPR002293">
    <property type="entry name" value="AA/rel_permease1"/>
</dbReference>
<feature type="transmembrane region" description="Helical" evidence="6">
    <location>
        <begin position="505"/>
        <end position="521"/>
    </location>
</feature>
<evidence type="ECO:0000256" key="1">
    <source>
        <dbReference type="ARBA" id="ARBA00004141"/>
    </source>
</evidence>
<feature type="transmembrane region" description="Helical" evidence="6">
    <location>
        <begin position="187"/>
        <end position="206"/>
    </location>
</feature>
<evidence type="ECO:0000313" key="8">
    <source>
        <dbReference type="Proteomes" id="UP001285441"/>
    </source>
</evidence>